<evidence type="ECO:0000259" key="2">
    <source>
        <dbReference type="PROSITE" id="PS51819"/>
    </source>
</evidence>
<keyword evidence="1" id="KW-0479">Metal-binding</keyword>
<protein>
    <submittedName>
        <fullName evidence="3">VOC family protein</fullName>
    </submittedName>
</protein>
<evidence type="ECO:0000313" key="4">
    <source>
        <dbReference type="Proteomes" id="UP000477680"/>
    </source>
</evidence>
<dbReference type="InterPro" id="IPR029068">
    <property type="entry name" value="Glyas_Bleomycin-R_OHBP_Dase"/>
</dbReference>
<organism evidence="3 4">
    <name type="scientific">Kineobactrum salinum</name>
    <dbReference type="NCBI Taxonomy" id="2708301"/>
    <lineage>
        <taxon>Bacteria</taxon>
        <taxon>Pseudomonadati</taxon>
        <taxon>Pseudomonadota</taxon>
        <taxon>Gammaproteobacteria</taxon>
        <taxon>Cellvibrionales</taxon>
        <taxon>Halieaceae</taxon>
        <taxon>Kineobactrum</taxon>
    </lineage>
</organism>
<accession>A0A6C0U6H5</accession>
<dbReference type="Pfam" id="PF00903">
    <property type="entry name" value="Glyoxalase"/>
    <property type="match status" value="1"/>
</dbReference>
<dbReference type="InterPro" id="IPR037523">
    <property type="entry name" value="VOC_core"/>
</dbReference>
<feature type="domain" description="VOC" evidence="2">
    <location>
        <begin position="4"/>
        <end position="156"/>
    </location>
</feature>
<evidence type="ECO:0000256" key="1">
    <source>
        <dbReference type="ARBA" id="ARBA00022723"/>
    </source>
</evidence>
<dbReference type="InterPro" id="IPR004360">
    <property type="entry name" value="Glyas_Fos-R_dOase_dom"/>
</dbReference>
<dbReference type="AlphaFoldDB" id="A0A6C0U6H5"/>
<dbReference type="Gene3D" id="3.10.180.10">
    <property type="entry name" value="2,3-Dihydroxybiphenyl 1,2-Dioxygenase, domain 1"/>
    <property type="match status" value="1"/>
</dbReference>
<proteinExistence type="predicted"/>
<gene>
    <name evidence="3" type="ORF">G3T16_00700</name>
</gene>
<dbReference type="KEGG" id="kim:G3T16_00700"/>
<dbReference type="PANTHER" id="PTHR43048:SF6">
    <property type="entry name" value="BLR8189 PROTEIN"/>
    <property type="match status" value="1"/>
</dbReference>
<evidence type="ECO:0000313" key="3">
    <source>
        <dbReference type="EMBL" id="QIB67473.1"/>
    </source>
</evidence>
<reference evidence="3 4" key="1">
    <citation type="submission" date="2020-02" db="EMBL/GenBank/DDBJ databases">
        <title>Genome sequencing for Kineobactrum sp. M2.</title>
        <authorList>
            <person name="Park S.-J."/>
        </authorList>
    </citation>
    <scope>NUCLEOTIDE SEQUENCE [LARGE SCALE GENOMIC DNA]</scope>
    <source>
        <strain evidence="3 4">M2</strain>
    </source>
</reference>
<dbReference type="GO" id="GO:0004493">
    <property type="term" value="F:methylmalonyl-CoA epimerase activity"/>
    <property type="evidence" value="ECO:0007669"/>
    <property type="project" value="TreeGrafter"/>
</dbReference>
<dbReference type="Proteomes" id="UP000477680">
    <property type="component" value="Chromosome"/>
</dbReference>
<dbReference type="InterPro" id="IPR051785">
    <property type="entry name" value="MMCE/EMCE_epimerase"/>
</dbReference>
<dbReference type="PROSITE" id="PS51819">
    <property type="entry name" value="VOC"/>
    <property type="match status" value="1"/>
</dbReference>
<name>A0A6C0U6H5_9GAMM</name>
<sequence>MEFKLDHVSLTVADLEAVIDFYGRVFGARVLYRMGPFDAAEIPPMEDGSDWTIAHVNVGAARLAIAMIELTPGYKVELFQYDKPADARRDPPRNCDVGASHFCLQVNDIDAAVARLEDEGCRVLAGPITMTEAPCPDSHSWYVLDPFGHQLELVQYL</sequence>
<dbReference type="EMBL" id="CP048711">
    <property type="protein sequence ID" value="QIB67473.1"/>
    <property type="molecule type" value="Genomic_DNA"/>
</dbReference>
<keyword evidence="4" id="KW-1185">Reference proteome</keyword>
<dbReference type="GO" id="GO:0046491">
    <property type="term" value="P:L-methylmalonyl-CoA metabolic process"/>
    <property type="evidence" value="ECO:0007669"/>
    <property type="project" value="TreeGrafter"/>
</dbReference>
<dbReference type="SUPFAM" id="SSF54593">
    <property type="entry name" value="Glyoxalase/Bleomycin resistance protein/Dihydroxybiphenyl dioxygenase"/>
    <property type="match status" value="1"/>
</dbReference>
<dbReference type="PANTHER" id="PTHR43048">
    <property type="entry name" value="METHYLMALONYL-COA EPIMERASE"/>
    <property type="match status" value="1"/>
</dbReference>
<dbReference type="GO" id="GO:0046872">
    <property type="term" value="F:metal ion binding"/>
    <property type="evidence" value="ECO:0007669"/>
    <property type="project" value="UniProtKB-KW"/>
</dbReference>